<dbReference type="GO" id="GO:0003723">
    <property type="term" value="F:RNA binding"/>
    <property type="evidence" value="ECO:0007669"/>
    <property type="project" value="InterPro"/>
</dbReference>
<evidence type="ECO:0000256" key="1">
    <source>
        <dbReference type="SAM" id="MobiDB-lite"/>
    </source>
</evidence>
<feature type="compositionally biased region" description="Basic residues" evidence="1">
    <location>
        <begin position="80"/>
        <end position="89"/>
    </location>
</feature>
<dbReference type="Pfam" id="PF10453">
    <property type="entry name" value="NUFIP1"/>
    <property type="match status" value="1"/>
</dbReference>
<evidence type="ECO:0000259" key="2">
    <source>
        <dbReference type="Pfam" id="PF10453"/>
    </source>
</evidence>
<keyword evidence="4" id="KW-1185">Reference proteome</keyword>
<feature type="compositionally biased region" description="Basic and acidic residues" evidence="1">
    <location>
        <begin position="59"/>
        <end position="75"/>
    </location>
</feature>
<protein>
    <recommendedName>
        <fullName evidence="2">FMR1-interacting protein 1 conserved domain-containing protein</fullName>
    </recommendedName>
</protein>
<name>A0A2T7NBD0_POMCA</name>
<dbReference type="PANTHER" id="PTHR13309">
    <property type="entry name" value="NUCLEAR FRAGILE X MENTAL RETARDATION PROTEIN INTERACTING PROTEIN 1"/>
    <property type="match status" value="1"/>
</dbReference>
<sequence length="322" mass="35922">CSVKGCRYVAVPKLLQLHYQTQHRTGVAKEIWSIESPEEIEKWKQERRKNFPTKENILKKRQLESEKRERGEVVETKQFGRGRGHQRNRGHQDRRGFPHQAGFRDRTADVALGKPDDVAGVSHKTHLSPEEKARVASETTSSPQSKKRQVSSVTDAADELVGVGSDPLSLLIDGKSDNETDDSDVPVETSVRPDQMGKSGLANLMSSYQSDDEENSKNAADVAAAAGKGAEQVVNTKEELTEITEVATPSTKPATTRQTCKRSHSAASLNKGKQLNKKKKTFHKATLLEKLLKNDIRHERNVILQCVYFIVKNRFLDVCNGN</sequence>
<feature type="compositionally biased region" description="Basic and acidic residues" evidence="1">
    <location>
        <begin position="90"/>
        <end position="108"/>
    </location>
</feature>
<dbReference type="PANTHER" id="PTHR13309:SF0">
    <property type="entry name" value="FMR1-INTERACTING PROTEIN NUFIP1"/>
    <property type="match status" value="1"/>
</dbReference>
<comment type="caution">
    <text evidence="3">The sequence shown here is derived from an EMBL/GenBank/DDBJ whole genome shotgun (WGS) entry which is preliminary data.</text>
</comment>
<dbReference type="OrthoDB" id="273070at2759"/>
<evidence type="ECO:0000313" key="4">
    <source>
        <dbReference type="Proteomes" id="UP000245119"/>
    </source>
</evidence>
<proteinExistence type="predicted"/>
<dbReference type="EMBL" id="PZQS01000014">
    <property type="protein sequence ID" value="PVD18471.1"/>
    <property type="molecule type" value="Genomic_DNA"/>
</dbReference>
<feature type="domain" description="FMR1-interacting protein 1 conserved" evidence="2">
    <location>
        <begin position="20"/>
        <end position="72"/>
    </location>
</feature>
<dbReference type="STRING" id="400727.A0A2T7NBD0"/>
<dbReference type="InterPro" id="IPR039136">
    <property type="entry name" value="NUFIP1-like"/>
</dbReference>
<evidence type="ECO:0000313" key="3">
    <source>
        <dbReference type="EMBL" id="PVD18471.1"/>
    </source>
</evidence>
<dbReference type="GO" id="GO:0005634">
    <property type="term" value="C:nucleus"/>
    <property type="evidence" value="ECO:0007669"/>
    <property type="project" value="TreeGrafter"/>
</dbReference>
<dbReference type="InterPro" id="IPR019496">
    <property type="entry name" value="NUFIP1_cons_dom"/>
</dbReference>
<reference evidence="3 4" key="1">
    <citation type="submission" date="2018-04" db="EMBL/GenBank/DDBJ databases">
        <title>The genome of golden apple snail Pomacea canaliculata provides insight into stress tolerance and invasive adaptation.</title>
        <authorList>
            <person name="Liu C."/>
            <person name="Liu B."/>
            <person name="Ren Y."/>
            <person name="Zhang Y."/>
            <person name="Wang H."/>
            <person name="Li S."/>
            <person name="Jiang F."/>
            <person name="Yin L."/>
            <person name="Zhang G."/>
            <person name="Qian W."/>
            <person name="Fan W."/>
        </authorList>
    </citation>
    <scope>NUCLEOTIDE SEQUENCE [LARGE SCALE GENOMIC DNA]</scope>
    <source>
        <strain evidence="3">SZHN2017</strain>
        <tissue evidence="3">Muscle</tissue>
    </source>
</reference>
<organism evidence="3 4">
    <name type="scientific">Pomacea canaliculata</name>
    <name type="common">Golden apple snail</name>
    <dbReference type="NCBI Taxonomy" id="400727"/>
    <lineage>
        <taxon>Eukaryota</taxon>
        <taxon>Metazoa</taxon>
        <taxon>Spiralia</taxon>
        <taxon>Lophotrochozoa</taxon>
        <taxon>Mollusca</taxon>
        <taxon>Gastropoda</taxon>
        <taxon>Caenogastropoda</taxon>
        <taxon>Architaenioglossa</taxon>
        <taxon>Ampullarioidea</taxon>
        <taxon>Ampullariidae</taxon>
        <taxon>Pomacea</taxon>
    </lineage>
</organism>
<dbReference type="AlphaFoldDB" id="A0A2T7NBD0"/>
<accession>A0A2T7NBD0</accession>
<feature type="region of interest" description="Disordered" evidence="1">
    <location>
        <begin position="59"/>
        <end position="199"/>
    </location>
</feature>
<gene>
    <name evidence="3" type="ORF">C0Q70_21020</name>
</gene>
<dbReference type="Proteomes" id="UP000245119">
    <property type="component" value="Linkage Group LG14"/>
</dbReference>
<dbReference type="GO" id="GO:0000492">
    <property type="term" value="P:box C/D snoRNP assembly"/>
    <property type="evidence" value="ECO:0007669"/>
    <property type="project" value="TreeGrafter"/>
</dbReference>
<feature type="non-terminal residue" evidence="3">
    <location>
        <position position="1"/>
    </location>
</feature>
<feature type="compositionally biased region" description="Polar residues" evidence="1">
    <location>
        <begin position="137"/>
        <end position="154"/>
    </location>
</feature>